<name>A0A0E9WHW5_ANGAN</name>
<organism evidence="2">
    <name type="scientific">Anguilla anguilla</name>
    <name type="common">European freshwater eel</name>
    <name type="synonym">Muraena anguilla</name>
    <dbReference type="NCBI Taxonomy" id="7936"/>
    <lineage>
        <taxon>Eukaryota</taxon>
        <taxon>Metazoa</taxon>
        <taxon>Chordata</taxon>
        <taxon>Craniata</taxon>
        <taxon>Vertebrata</taxon>
        <taxon>Euteleostomi</taxon>
        <taxon>Actinopterygii</taxon>
        <taxon>Neopterygii</taxon>
        <taxon>Teleostei</taxon>
        <taxon>Anguilliformes</taxon>
        <taxon>Anguillidae</taxon>
        <taxon>Anguilla</taxon>
    </lineage>
</organism>
<evidence type="ECO:0000313" key="2">
    <source>
        <dbReference type="EMBL" id="JAH89180.1"/>
    </source>
</evidence>
<keyword evidence="1" id="KW-0812">Transmembrane</keyword>
<sequence>MNNLYLFLFSPLPAVIPSSSFAPHVIYMIFCIFYEHLSFRNV</sequence>
<keyword evidence="1" id="KW-1133">Transmembrane helix</keyword>
<dbReference type="AlphaFoldDB" id="A0A0E9WHW5"/>
<dbReference type="EMBL" id="GBXM01019397">
    <property type="protein sequence ID" value="JAH89180.1"/>
    <property type="molecule type" value="Transcribed_RNA"/>
</dbReference>
<reference evidence="2" key="2">
    <citation type="journal article" date="2015" name="Fish Shellfish Immunol.">
        <title>Early steps in the European eel (Anguilla anguilla)-Vibrio vulnificus interaction in the gills: Role of the RtxA13 toxin.</title>
        <authorList>
            <person name="Callol A."/>
            <person name="Pajuelo D."/>
            <person name="Ebbesson L."/>
            <person name="Teles M."/>
            <person name="MacKenzie S."/>
            <person name="Amaro C."/>
        </authorList>
    </citation>
    <scope>NUCLEOTIDE SEQUENCE</scope>
</reference>
<proteinExistence type="predicted"/>
<protein>
    <submittedName>
        <fullName evidence="2">Uncharacterized protein</fullName>
    </submittedName>
</protein>
<accession>A0A0E9WHW5</accession>
<reference evidence="2" key="1">
    <citation type="submission" date="2014-11" db="EMBL/GenBank/DDBJ databases">
        <authorList>
            <person name="Amaro Gonzalez C."/>
        </authorList>
    </citation>
    <scope>NUCLEOTIDE SEQUENCE</scope>
</reference>
<feature type="transmembrane region" description="Helical" evidence="1">
    <location>
        <begin position="12"/>
        <end position="34"/>
    </location>
</feature>
<evidence type="ECO:0000256" key="1">
    <source>
        <dbReference type="SAM" id="Phobius"/>
    </source>
</evidence>
<keyword evidence="1" id="KW-0472">Membrane</keyword>